<keyword evidence="3" id="KW-0472">Membrane</keyword>
<evidence type="ECO:0000313" key="5">
    <source>
        <dbReference type="EMBL" id="APR53999.1"/>
    </source>
</evidence>
<feature type="transmembrane region" description="Helical" evidence="3">
    <location>
        <begin position="6"/>
        <end position="23"/>
    </location>
</feature>
<dbReference type="Proteomes" id="UP000185161">
    <property type="component" value="Chromosome"/>
</dbReference>
<reference evidence="7" key="2">
    <citation type="submission" date="2016-12" db="EMBL/GenBank/DDBJ databases">
        <title>Whole genome sequencing of Sphingomonas sp. ABOJV.</title>
        <authorList>
            <person name="Conlan S."/>
            <person name="Thomas P.J."/>
            <person name="Mullikin J."/>
            <person name="Palmore T.N."/>
            <person name="Frank K.M."/>
            <person name="Segre J.A."/>
        </authorList>
    </citation>
    <scope>NUCLEOTIDE SEQUENCE [LARGE SCALE GENOMIC DNA]</scope>
    <source>
        <strain evidence="7">ABOJV</strain>
    </source>
</reference>
<dbReference type="EMBL" id="QQWO01000007">
    <property type="protein sequence ID" value="RSV03482.1"/>
    <property type="molecule type" value="Genomic_DNA"/>
</dbReference>
<evidence type="ECO:0000313" key="8">
    <source>
        <dbReference type="Proteomes" id="UP000286681"/>
    </source>
</evidence>
<dbReference type="Proteomes" id="UP000286681">
    <property type="component" value="Unassembled WGS sequence"/>
</dbReference>
<reference evidence="6 8" key="3">
    <citation type="submission" date="2018-07" db="EMBL/GenBank/DDBJ databases">
        <title>Genomic and Epidemiologic Investigation of an Indolent Hospital Outbreak.</title>
        <authorList>
            <person name="Johnson R.C."/>
            <person name="Deming C."/>
            <person name="Conlan S."/>
            <person name="Zellmer C.J."/>
            <person name="Michelin A.V."/>
            <person name="Lee-Lin S."/>
            <person name="Thomas P.J."/>
            <person name="Park M."/>
            <person name="Weingarten R.A."/>
            <person name="Less J."/>
            <person name="Dekker J.P."/>
            <person name="Frank K.M."/>
            <person name="Musser K.A."/>
            <person name="Mcquiston J.R."/>
            <person name="Henderson D.K."/>
            <person name="Lau A.F."/>
            <person name="Palmore T.N."/>
            <person name="Segre J.A."/>
        </authorList>
    </citation>
    <scope>NUCLEOTIDE SEQUENCE [LARGE SCALE GENOMIC DNA]</scope>
    <source>
        <strain evidence="6 8">SK-NIH.Env10_0317</strain>
    </source>
</reference>
<keyword evidence="3" id="KW-1133">Transmembrane helix</keyword>
<feature type="domain" description="Peptidase M56" evidence="4">
    <location>
        <begin position="18"/>
        <end position="278"/>
    </location>
</feature>
<dbReference type="AlphaFoldDB" id="A0A1L6JDK8"/>
<dbReference type="OrthoDB" id="7565665at2"/>
<dbReference type="CDD" id="cd07341">
    <property type="entry name" value="M56_BlaR1_MecR1_like"/>
    <property type="match status" value="1"/>
</dbReference>
<keyword evidence="1" id="KW-0175">Coiled coil</keyword>
<dbReference type="STRING" id="93064.BRX40_17685"/>
<dbReference type="GeneID" id="44134391"/>
<dbReference type="EMBL" id="CP018820">
    <property type="protein sequence ID" value="APR53999.1"/>
    <property type="molecule type" value="Genomic_DNA"/>
</dbReference>
<dbReference type="PANTHER" id="PTHR34978">
    <property type="entry name" value="POSSIBLE SENSOR-TRANSDUCER PROTEIN BLAR"/>
    <property type="match status" value="1"/>
</dbReference>
<proteinExistence type="predicted"/>
<organism evidence="5 7">
    <name type="scientific">Sphingomonas koreensis</name>
    <dbReference type="NCBI Taxonomy" id="93064"/>
    <lineage>
        <taxon>Bacteria</taxon>
        <taxon>Pseudomonadati</taxon>
        <taxon>Pseudomonadota</taxon>
        <taxon>Alphaproteobacteria</taxon>
        <taxon>Sphingomonadales</taxon>
        <taxon>Sphingomonadaceae</taxon>
        <taxon>Sphingomonas</taxon>
    </lineage>
</organism>
<dbReference type="PANTHER" id="PTHR34978:SF3">
    <property type="entry name" value="SLR0241 PROTEIN"/>
    <property type="match status" value="1"/>
</dbReference>
<name>A0A1L6JDK8_9SPHN</name>
<protein>
    <recommendedName>
        <fullName evidence="4">Peptidase M56 domain-containing protein</fullName>
    </recommendedName>
</protein>
<keyword evidence="7" id="KW-1185">Reference proteome</keyword>
<evidence type="ECO:0000259" key="4">
    <source>
        <dbReference type="Pfam" id="PF05569"/>
    </source>
</evidence>
<evidence type="ECO:0000256" key="3">
    <source>
        <dbReference type="SAM" id="Phobius"/>
    </source>
</evidence>
<dbReference type="InterPro" id="IPR052173">
    <property type="entry name" value="Beta-lactam_resp_regulator"/>
</dbReference>
<reference evidence="5" key="1">
    <citation type="submission" date="2016-12" db="EMBL/GenBank/DDBJ databases">
        <title>Whole genome sequencing of Sphingomonas koreensis.</title>
        <authorList>
            <person name="Conlan S."/>
            <person name="Thomas P.J."/>
            <person name="Mullikin J."/>
            <person name="Palmore T.N."/>
            <person name="Frank K.M."/>
            <person name="Segre J.A."/>
        </authorList>
    </citation>
    <scope>NUCLEOTIDE SEQUENCE</scope>
    <source>
        <strain evidence="5">ABOJV</strain>
    </source>
</reference>
<evidence type="ECO:0000313" key="6">
    <source>
        <dbReference type="EMBL" id="RSV03482.1"/>
    </source>
</evidence>
<feature type="coiled-coil region" evidence="1">
    <location>
        <begin position="430"/>
        <end position="485"/>
    </location>
</feature>
<feature type="region of interest" description="Disordered" evidence="2">
    <location>
        <begin position="359"/>
        <end position="395"/>
    </location>
</feature>
<evidence type="ECO:0000256" key="2">
    <source>
        <dbReference type="SAM" id="MobiDB-lite"/>
    </source>
</evidence>
<feature type="transmembrane region" description="Helical" evidence="3">
    <location>
        <begin position="197"/>
        <end position="219"/>
    </location>
</feature>
<dbReference type="KEGG" id="skr:BRX40_17685"/>
<evidence type="ECO:0000256" key="1">
    <source>
        <dbReference type="SAM" id="Coils"/>
    </source>
</evidence>
<dbReference type="InterPro" id="IPR008756">
    <property type="entry name" value="Peptidase_M56"/>
</dbReference>
<dbReference type="RefSeq" id="WP_075152505.1">
    <property type="nucleotide sequence ID" value="NZ_CP018820.1"/>
</dbReference>
<dbReference type="Pfam" id="PF05569">
    <property type="entry name" value="Peptidase_M56"/>
    <property type="match status" value="1"/>
</dbReference>
<evidence type="ECO:0000313" key="7">
    <source>
        <dbReference type="Proteomes" id="UP000185161"/>
    </source>
</evidence>
<gene>
    <name evidence="5" type="ORF">BRX40_17685</name>
    <name evidence="6" type="ORF">CA257_09690</name>
</gene>
<feature type="transmembrane region" description="Helical" evidence="3">
    <location>
        <begin position="94"/>
        <end position="117"/>
    </location>
</feature>
<keyword evidence="3" id="KW-0812">Transmembrane</keyword>
<feature type="transmembrane region" description="Helical" evidence="3">
    <location>
        <begin position="35"/>
        <end position="55"/>
    </location>
</feature>
<accession>A0A1L6JDK8</accession>
<sequence>MLPVLIELGWKSALIAVLALIADRAMRGRPAAERVFVLRAAVVALVLLPAAILLLPSLDVALLPAPEAVEGVRAPTSAAVAPIPPTATGTGIDLFGLLYMLGAGAALLHLGVGMAVLARWTSRGKDAVEPRWQAALTRSRAQLRRPVRLLVSDDVVTPISWGIAPAWILIDRATLERAAQADAVIAHEMAHIRRFDWPMLVTARIVAALLWFNPLVWLLNRTLVRRGETAADEAAVRGIERADYAEALLSFATAPAARGVATGMALWPNALAERITHIATHRHRPGSCAIPAAALVCTAIAAPPLAVARLVPAAPASDTPITRAAGPGAAQATASALHAASATAPARAEPDRLSARPAATAPLPFAGDPSRALPQPTPVPAARVASAPQPAPLRIVGQTGASVIRRGDEAVTASPSSPPPPRSEETPEWAKQAANEISQAAREIRNGARNVELTAELPGVDGDERADIAKQVREMRAQADEFEARARALRGPGG</sequence>